<name>A0AAV4PWP0_CAEEX</name>
<keyword evidence="2" id="KW-1185">Reference proteome</keyword>
<proteinExistence type="predicted"/>
<evidence type="ECO:0000313" key="2">
    <source>
        <dbReference type="Proteomes" id="UP001054945"/>
    </source>
</evidence>
<gene>
    <name evidence="1" type="ORF">CEXT_299711</name>
</gene>
<dbReference type="AlphaFoldDB" id="A0AAV4PWP0"/>
<evidence type="ECO:0000313" key="1">
    <source>
        <dbReference type="EMBL" id="GIY00579.1"/>
    </source>
</evidence>
<sequence length="93" mass="10830">MLNTICLTLDTTAQLMEFPLAGLTYSSIMDIKSFRTIFYLVSPAPEIGWKINMRFDIRNELQFQAYDIGNNSLLCHQFGSSYCRRMILSRFMD</sequence>
<organism evidence="1 2">
    <name type="scientific">Caerostris extrusa</name>
    <name type="common">Bark spider</name>
    <name type="synonym">Caerostris bankana</name>
    <dbReference type="NCBI Taxonomy" id="172846"/>
    <lineage>
        <taxon>Eukaryota</taxon>
        <taxon>Metazoa</taxon>
        <taxon>Ecdysozoa</taxon>
        <taxon>Arthropoda</taxon>
        <taxon>Chelicerata</taxon>
        <taxon>Arachnida</taxon>
        <taxon>Araneae</taxon>
        <taxon>Araneomorphae</taxon>
        <taxon>Entelegynae</taxon>
        <taxon>Araneoidea</taxon>
        <taxon>Araneidae</taxon>
        <taxon>Caerostris</taxon>
    </lineage>
</organism>
<protein>
    <submittedName>
        <fullName evidence="1">Uncharacterized protein</fullName>
    </submittedName>
</protein>
<reference evidence="1 2" key="1">
    <citation type="submission" date="2021-06" db="EMBL/GenBank/DDBJ databases">
        <title>Caerostris extrusa draft genome.</title>
        <authorList>
            <person name="Kono N."/>
            <person name="Arakawa K."/>
        </authorList>
    </citation>
    <scope>NUCLEOTIDE SEQUENCE [LARGE SCALE GENOMIC DNA]</scope>
</reference>
<dbReference type="Proteomes" id="UP001054945">
    <property type="component" value="Unassembled WGS sequence"/>
</dbReference>
<comment type="caution">
    <text evidence="1">The sequence shown here is derived from an EMBL/GenBank/DDBJ whole genome shotgun (WGS) entry which is preliminary data.</text>
</comment>
<accession>A0AAV4PWP0</accession>
<dbReference type="EMBL" id="BPLR01005203">
    <property type="protein sequence ID" value="GIY00579.1"/>
    <property type="molecule type" value="Genomic_DNA"/>
</dbReference>